<evidence type="ECO:0000256" key="1">
    <source>
        <dbReference type="SAM" id="MobiDB-lite"/>
    </source>
</evidence>
<evidence type="ECO:0000313" key="3">
    <source>
        <dbReference type="Proteomes" id="UP000059188"/>
    </source>
</evidence>
<sequence>MAKGTIESPERIRKPHGRQIRCRRSRDADNTKIPRSILLTRILADDIVVVQFNSQESYHVTGDHQPIYNSLSTRIYILYTYGNRSILY</sequence>
<protein>
    <submittedName>
        <fullName evidence="2">Uncharacterized protein</fullName>
    </submittedName>
</protein>
<keyword evidence="3" id="KW-1185">Reference proteome</keyword>
<feature type="compositionally biased region" description="Basic residues" evidence="1">
    <location>
        <begin position="13"/>
        <end position="24"/>
    </location>
</feature>
<dbReference type="Proteomes" id="UP000059188">
    <property type="component" value="Unassembled WGS sequence"/>
</dbReference>
<organism evidence="2 3">
    <name type="scientific">Thanatephorus cucumeris (strain AG1-IB / isolate 7/3/14)</name>
    <name type="common">Lettuce bottom rot fungus</name>
    <name type="synonym">Rhizoctonia solani</name>
    <dbReference type="NCBI Taxonomy" id="1108050"/>
    <lineage>
        <taxon>Eukaryota</taxon>
        <taxon>Fungi</taxon>
        <taxon>Dikarya</taxon>
        <taxon>Basidiomycota</taxon>
        <taxon>Agaricomycotina</taxon>
        <taxon>Agaricomycetes</taxon>
        <taxon>Cantharellales</taxon>
        <taxon>Ceratobasidiaceae</taxon>
        <taxon>Rhizoctonia</taxon>
        <taxon>Rhizoctonia solani AG-1</taxon>
    </lineage>
</organism>
<feature type="region of interest" description="Disordered" evidence="1">
    <location>
        <begin position="1"/>
        <end position="27"/>
    </location>
</feature>
<dbReference type="EMBL" id="LN679160">
    <property type="protein sequence ID" value="CEL62081.1"/>
    <property type="molecule type" value="Genomic_DNA"/>
</dbReference>
<evidence type="ECO:0000313" key="2">
    <source>
        <dbReference type="EMBL" id="CEL62081.1"/>
    </source>
</evidence>
<reference evidence="2 3" key="1">
    <citation type="submission" date="2014-11" db="EMBL/GenBank/DDBJ databases">
        <authorList>
            <person name="Wibberg Daniel"/>
        </authorList>
    </citation>
    <scope>NUCLEOTIDE SEQUENCE [LARGE SCALE GENOMIC DNA]</scope>
    <source>
        <strain evidence="2">Rhizoctonia solani AG1-IB 7/3/14</strain>
    </source>
</reference>
<gene>
    <name evidence="2" type="ORF">RSOLAG1IB_10183</name>
</gene>
<proteinExistence type="predicted"/>
<dbReference type="AlphaFoldDB" id="A0A0B7FVY3"/>
<name>A0A0B7FVY3_THACB</name>
<accession>A0A0B7FVY3</accession>